<dbReference type="PANTHER" id="PTHR16222">
    <property type="entry name" value="ADP-RIBOSYLGLYCOHYDROLASE"/>
    <property type="match status" value="1"/>
</dbReference>
<feature type="binding site" evidence="3">
    <location>
        <position position="124"/>
    </location>
    <ligand>
        <name>Mg(2+)</name>
        <dbReference type="ChEBI" id="CHEBI:18420"/>
        <label>1</label>
    </ligand>
</feature>
<dbReference type="Gene3D" id="1.10.4080.10">
    <property type="entry name" value="ADP-ribosylation/Crystallin J1"/>
    <property type="match status" value="1"/>
</dbReference>
<dbReference type="InterPro" id="IPR005502">
    <property type="entry name" value="Ribosyl_crysJ1"/>
</dbReference>
<dbReference type="GO" id="GO:0046872">
    <property type="term" value="F:metal ion binding"/>
    <property type="evidence" value="ECO:0007669"/>
    <property type="project" value="UniProtKB-KW"/>
</dbReference>
<proteinExistence type="inferred from homology"/>
<accession>A0A1I2E4E5</accession>
<comment type="similarity">
    <text evidence="1">Belongs to the ADP-ribosylglycohydrolase family.</text>
</comment>
<protein>
    <submittedName>
        <fullName evidence="4">ADP-ribosylglycohydrolase</fullName>
    </submittedName>
</protein>
<keyword evidence="5" id="KW-1185">Reference proteome</keyword>
<dbReference type="InterPro" id="IPR050792">
    <property type="entry name" value="ADP-ribosylglycohydrolase"/>
</dbReference>
<keyword evidence="2 4" id="KW-0378">Hydrolase</keyword>
<name>A0A1I2E4E5_9BACT</name>
<feature type="binding site" evidence="3">
    <location>
        <position position="125"/>
    </location>
    <ligand>
        <name>Mg(2+)</name>
        <dbReference type="ChEBI" id="CHEBI:18420"/>
        <label>1</label>
    </ligand>
</feature>
<organism evidence="4 5">
    <name type="scientific">Nannocystis exedens</name>
    <dbReference type="NCBI Taxonomy" id="54"/>
    <lineage>
        <taxon>Bacteria</taxon>
        <taxon>Pseudomonadati</taxon>
        <taxon>Myxococcota</taxon>
        <taxon>Polyangia</taxon>
        <taxon>Nannocystales</taxon>
        <taxon>Nannocystaceae</taxon>
        <taxon>Nannocystis</taxon>
    </lineage>
</organism>
<dbReference type="Pfam" id="PF03747">
    <property type="entry name" value="ADP_ribosyl_GH"/>
    <property type="match status" value="1"/>
</dbReference>
<feature type="binding site" evidence="3">
    <location>
        <position position="122"/>
    </location>
    <ligand>
        <name>Mg(2+)</name>
        <dbReference type="ChEBI" id="CHEBI:18420"/>
        <label>1</label>
    </ligand>
</feature>
<evidence type="ECO:0000313" key="5">
    <source>
        <dbReference type="Proteomes" id="UP000199400"/>
    </source>
</evidence>
<sequence>MNDRGAGLLRVEDIEFVADDARLSSCVTHPHLRSQLCCALYCLWARGVLRGEPVPWTSAVTRLRAHLATEPDAELEFHIRPDNPPLGRGSGYVVDSLRSARMVLEAGSYEAVVKAAVALGDDTDTTAAIAGLRDGLAAIPGRWRDALRGRELLDPILAALPATS</sequence>
<reference evidence="5" key="1">
    <citation type="submission" date="2016-10" db="EMBL/GenBank/DDBJ databases">
        <authorList>
            <person name="Varghese N."/>
            <person name="Submissions S."/>
        </authorList>
    </citation>
    <scope>NUCLEOTIDE SEQUENCE [LARGE SCALE GENOMIC DNA]</scope>
    <source>
        <strain evidence="5">ATCC 25963</strain>
    </source>
</reference>
<dbReference type="SUPFAM" id="SSF101478">
    <property type="entry name" value="ADP-ribosylglycohydrolase"/>
    <property type="match status" value="1"/>
</dbReference>
<evidence type="ECO:0000313" key="4">
    <source>
        <dbReference type="EMBL" id="SFE87506.1"/>
    </source>
</evidence>
<comment type="cofactor">
    <cofactor evidence="3">
        <name>Mg(2+)</name>
        <dbReference type="ChEBI" id="CHEBI:18420"/>
    </cofactor>
    <text evidence="3">Binds 2 magnesium ions per subunit.</text>
</comment>
<keyword evidence="3" id="KW-0460">Magnesium</keyword>
<dbReference type="GO" id="GO:0016787">
    <property type="term" value="F:hydrolase activity"/>
    <property type="evidence" value="ECO:0007669"/>
    <property type="project" value="UniProtKB-KW"/>
</dbReference>
<gene>
    <name evidence="4" type="ORF">SAMN02745121_05908</name>
</gene>
<dbReference type="OrthoDB" id="9806482at2"/>
<dbReference type="InterPro" id="IPR036705">
    <property type="entry name" value="Ribosyl_crysJ1_sf"/>
</dbReference>
<keyword evidence="3" id="KW-0479">Metal-binding</keyword>
<dbReference type="EMBL" id="FOMX01000021">
    <property type="protein sequence ID" value="SFE87506.1"/>
    <property type="molecule type" value="Genomic_DNA"/>
</dbReference>
<dbReference type="PANTHER" id="PTHR16222:SF24">
    <property type="entry name" value="ADP-RIBOSYLHYDROLASE ARH3"/>
    <property type="match status" value="1"/>
</dbReference>
<dbReference type="STRING" id="54.SAMN02745121_05908"/>
<evidence type="ECO:0000256" key="2">
    <source>
        <dbReference type="ARBA" id="ARBA00022801"/>
    </source>
</evidence>
<evidence type="ECO:0000256" key="1">
    <source>
        <dbReference type="ARBA" id="ARBA00010702"/>
    </source>
</evidence>
<evidence type="ECO:0000256" key="3">
    <source>
        <dbReference type="PIRSR" id="PIRSR605502-1"/>
    </source>
</evidence>
<dbReference type="AlphaFoldDB" id="A0A1I2E4E5"/>
<dbReference type="RefSeq" id="WP_096327512.1">
    <property type="nucleotide sequence ID" value="NZ_FOMX01000021.1"/>
</dbReference>
<dbReference type="Proteomes" id="UP000199400">
    <property type="component" value="Unassembled WGS sequence"/>
</dbReference>